<dbReference type="PANTHER" id="PTHR24214:SF38">
    <property type="entry name" value="PDZ AND LIM DOMAIN PROTEIN ZASP-RELATED"/>
    <property type="match status" value="1"/>
</dbReference>
<dbReference type="PANTHER" id="PTHR24214">
    <property type="entry name" value="PDZ AND LIM DOMAIN PROTEIN ZASP"/>
    <property type="match status" value="1"/>
</dbReference>
<keyword evidence="2" id="KW-0862">Zinc</keyword>
<dbReference type="InterPro" id="IPR050604">
    <property type="entry name" value="PDZ-LIM_domain"/>
</dbReference>
<keyword evidence="3" id="KW-0440">LIM domain</keyword>
<protein>
    <recommendedName>
        <fullName evidence="5">LIM zinc-binding domain-containing protein</fullName>
    </recommendedName>
</protein>
<dbReference type="SUPFAM" id="SSF57716">
    <property type="entry name" value="Glucocorticoid receptor-like (DNA-binding domain)"/>
    <property type="match status" value="1"/>
</dbReference>
<dbReference type="SMART" id="SM00132">
    <property type="entry name" value="LIM"/>
    <property type="match status" value="1"/>
</dbReference>
<dbReference type="GO" id="GO:0001725">
    <property type="term" value="C:stress fiber"/>
    <property type="evidence" value="ECO:0007669"/>
    <property type="project" value="TreeGrafter"/>
</dbReference>
<dbReference type="CDD" id="cd09455">
    <property type="entry name" value="LIM1_Enigma_like_1"/>
    <property type="match status" value="1"/>
</dbReference>
<evidence type="ECO:0000259" key="5">
    <source>
        <dbReference type="SMART" id="SM00132"/>
    </source>
</evidence>
<evidence type="ECO:0000256" key="4">
    <source>
        <dbReference type="SAM" id="MobiDB-lite"/>
    </source>
</evidence>
<dbReference type="AlphaFoldDB" id="A0A7R9GSV0"/>
<dbReference type="GO" id="GO:0003779">
    <property type="term" value="F:actin binding"/>
    <property type="evidence" value="ECO:0007669"/>
    <property type="project" value="TreeGrafter"/>
</dbReference>
<dbReference type="GO" id="GO:0005912">
    <property type="term" value="C:adherens junction"/>
    <property type="evidence" value="ECO:0007669"/>
    <property type="project" value="TreeGrafter"/>
</dbReference>
<sequence length="172" mass="17546">MLPLLHLYLPSSGETQLSDVSKTPVQTTAGSASVTGAASGGGGGGGGGQKGASFAGATAPRRGRGVLNPSVGLGGRTPLCAHCNGHIRGPFVSALGKIWCPDHFVCTKQHCRRPLADIGFVEEQGDFSPDQDSNLDLPVLSSRAQHDKRIGMSSLLPSALPVASPLKLVIVG</sequence>
<dbReference type="EMBL" id="OC317208">
    <property type="protein sequence ID" value="CAD7395482.1"/>
    <property type="molecule type" value="Genomic_DNA"/>
</dbReference>
<dbReference type="GO" id="GO:0061061">
    <property type="term" value="P:muscle structure development"/>
    <property type="evidence" value="ECO:0007669"/>
    <property type="project" value="TreeGrafter"/>
</dbReference>
<feature type="compositionally biased region" description="Gly residues" evidence="4">
    <location>
        <begin position="38"/>
        <end position="50"/>
    </location>
</feature>
<evidence type="ECO:0000313" key="6">
    <source>
        <dbReference type="EMBL" id="CAD7395482.1"/>
    </source>
</evidence>
<name>A0A7R9GSV0_TIMCR</name>
<reference evidence="6" key="1">
    <citation type="submission" date="2020-11" db="EMBL/GenBank/DDBJ databases">
        <authorList>
            <person name="Tran Van P."/>
        </authorList>
    </citation>
    <scope>NUCLEOTIDE SEQUENCE</scope>
</reference>
<evidence type="ECO:0000256" key="2">
    <source>
        <dbReference type="ARBA" id="ARBA00022833"/>
    </source>
</evidence>
<feature type="domain" description="LIM zinc-binding" evidence="5">
    <location>
        <begin position="79"/>
        <end position="132"/>
    </location>
</feature>
<proteinExistence type="predicted"/>
<dbReference type="FunFam" id="2.10.110.10:FF:000069">
    <property type="entry name" value="Uncharacterized protein, isoform Z"/>
    <property type="match status" value="1"/>
</dbReference>
<dbReference type="GO" id="GO:0051371">
    <property type="term" value="F:muscle alpha-actinin binding"/>
    <property type="evidence" value="ECO:0007669"/>
    <property type="project" value="TreeGrafter"/>
</dbReference>
<dbReference type="GO" id="GO:0030036">
    <property type="term" value="P:actin cytoskeleton organization"/>
    <property type="evidence" value="ECO:0007669"/>
    <property type="project" value="TreeGrafter"/>
</dbReference>
<dbReference type="Pfam" id="PF00412">
    <property type="entry name" value="LIM"/>
    <property type="match status" value="1"/>
</dbReference>
<dbReference type="GO" id="GO:0031941">
    <property type="term" value="C:filamentous actin"/>
    <property type="evidence" value="ECO:0007669"/>
    <property type="project" value="TreeGrafter"/>
</dbReference>
<feature type="region of interest" description="Disordered" evidence="4">
    <location>
        <begin position="31"/>
        <end position="63"/>
    </location>
</feature>
<keyword evidence="1" id="KW-0479">Metal-binding</keyword>
<gene>
    <name evidence="6" type="ORF">TCEB3V08_LOCUS3154</name>
</gene>
<dbReference type="GO" id="GO:0046872">
    <property type="term" value="F:metal ion binding"/>
    <property type="evidence" value="ECO:0007669"/>
    <property type="project" value="UniProtKB-KW"/>
</dbReference>
<dbReference type="GO" id="GO:0030018">
    <property type="term" value="C:Z disc"/>
    <property type="evidence" value="ECO:0007669"/>
    <property type="project" value="TreeGrafter"/>
</dbReference>
<accession>A0A7R9GSV0</accession>
<dbReference type="Gene3D" id="2.10.110.10">
    <property type="entry name" value="Cysteine Rich Protein"/>
    <property type="match status" value="1"/>
</dbReference>
<organism evidence="6">
    <name type="scientific">Timema cristinae</name>
    <name type="common">Walking stick</name>
    <dbReference type="NCBI Taxonomy" id="61476"/>
    <lineage>
        <taxon>Eukaryota</taxon>
        <taxon>Metazoa</taxon>
        <taxon>Ecdysozoa</taxon>
        <taxon>Arthropoda</taxon>
        <taxon>Hexapoda</taxon>
        <taxon>Insecta</taxon>
        <taxon>Pterygota</taxon>
        <taxon>Neoptera</taxon>
        <taxon>Polyneoptera</taxon>
        <taxon>Phasmatodea</taxon>
        <taxon>Timematodea</taxon>
        <taxon>Timematoidea</taxon>
        <taxon>Timematidae</taxon>
        <taxon>Timema</taxon>
    </lineage>
</organism>
<evidence type="ECO:0000256" key="1">
    <source>
        <dbReference type="ARBA" id="ARBA00022723"/>
    </source>
</evidence>
<dbReference type="InterPro" id="IPR001781">
    <property type="entry name" value="Znf_LIM"/>
</dbReference>
<evidence type="ECO:0000256" key="3">
    <source>
        <dbReference type="ARBA" id="ARBA00023038"/>
    </source>
</evidence>